<dbReference type="Proteomes" id="UP001500908">
    <property type="component" value="Unassembled WGS sequence"/>
</dbReference>
<dbReference type="SUPFAM" id="SSF53474">
    <property type="entry name" value="alpha/beta-Hydrolases"/>
    <property type="match status" value="1"/>
</dbReference>
<dbReference type="PANTHER" id="PTHR11487">
    <property type="entry name" value="THIOESTERASE"/>
    <property type="match status" value="1"/>
</dbReference>
<dbReference type="Pfam" id="PF00975">
    <property type="entry name" value="Thioesterase"/>
    <property type="match status" value="1"/>
</dbReference>
<gene>
    <name evidence="4" type="ORF">GCM10022402_42780</name>
</gene>
<evidence type="ECO:0000259" key="3">
    <source>
        <dbReference type="SMART" id="SM00824"/>
    </source>
</evidence>
<protein>
    <submittedName>
        <fullName evidence="4">Alpha/beta fold hydrolase</fullName>
    </submittedName>
</protein>
<comment type="caution">
    <text evidence="4">The sequence shown here is derived from an EMBL/GenBank/DDBJ whole genome shotgun (WGS) entry which is preliminary data.</text>
</comment>
<evidence type="ECO:0000256" key="2">
    <source>
        <dbReference type="ARBA" id="ARBA00022801"/>
    </source>
</evidence>
<dbReference type="SMART" id="SM00824">
    <property type="entry name" value="PKS_TE"/>
    <property type="match status" value="1"/>
</dbReference>
<dbReference type="RefSeq" id="WP_344975461.1">
    <property type="nucleotide sequence ID" value="NZ_BAABDD010000030.1"/>
</dbReference>
<reference evidence="5" key="1">
    <citation type="journal article" date="2019" name="Int. J. Syst. Evol. Microbiol.">
        <title>The Global Catalogue of Microorganisms (GCM) 10K type strain sequencing project: providing services to taxonomists for standard genome sequencing and annotation.</title>
        <authorList>
            <consortium name="The Broad Institute Genomics Platform"/>
            <consortium name="The Broad Institute Genome Sequencing Center for Infectious Disease"/>
            <person name="Wu L."/>
            <person name="Ma J."/>
        </authorList>
    </citation>
    <scope>NUCLEOTIDE SEQUENCE [LARGE SCALE GENOMIC DNA]</scope>
    <source>
        <strain evidence="5">JCM 17137</strain>
    </source>
</reference>
<dbReference type="Gene3D" id="3.40.50.1820">
    <property type="entry name" value="alpha/beta hydrolase"/>
    <property type="match status" value="1"/>
</dbReference>
<keyword evidence="2 4" id="KW-0378">Hydrolase</keyword>
<comment type="similarity">
    <text evidence="1">Belongs to the thioesterase family.</text>
</comment>
<keyword evidence="5" id="KW-1185">Reference proteome</keyword>
<feature type="domain" description="Thioesterase TesA-like" evidence="3">
    <location>
        <begin position="29"/>
        <end position="246"/>
    </location>
</feature>
<dbReference type="EMBL" id="BAABDD010000030">
    <property type="protein sequence ID" value="GAA3760305.1"/>
    <property type="molecule type" value="Genomic_DNA"/>
</dbReference>
<proteinExistence type="inferred from homology"/>
<dbReference type="GO" id="GO:0016787">
    <property type="term" value="F:hydrolase activity"/>
    <property type="evidence" value="ECO:0007669"/>
    <property type="project" value="UniProtKB-KW"/>
</dbReference>
<evidence type="ECO:0000256" key="1">
    <source>
        <dbReference type="ARBA" id="ARBA00007169"/>
    </source>
</evidence>
<evidence type="ECO:0000313" key="5">
    <source>
        <dbReference type="Proteomes" id="UP001500908"/>
    </source>
</evidence>
<evidence type="ECO:0000313" key="4">
    <source>
        <dbReference type="EMBL" id="GAA3760305.1"/>
    </source>
</evidence>
<dbReference type="InterPro" id="IPR029058">
    <property type="entry name" value="AB_hydrolase_fold"/>
</dbReference>
<name>A0ABP7GAQ8_9ACTN</name>
<sequence length="258" mass="28086">MPNDGGESTPPNSWLWRPLPRPEAALRLVCFPHAAGSPLVFRGWSEALPAEVELCAVRLPGRDNRLGETPYDEWRQLLDALETVLAPTLARPYALFGHSMGAMVAYELARRLAERAARPAVRLLVAGCRGPDVPILVPAIHEMGAAEFKANLGRVAGTPAEVVESPRWLKTFEPLLRADLKLAETWPPAAPSPVGIATTGFAGSDDPIAPPWSMRSWKRYADPFVLRVVAGDHFFPHAARTLLDPLSDELRAALAETA</sequence>
<accession>A0ABP7GAQ8</accession>
<dbReference type="InterPro" id="IPR012223">
    <property type="entry name" value="TEII"/>
</dbReference>
<dbReference type="InterPro" id="IPR001031">
    <property type="entry name" value="Thioesterase"/>
</dbReference>
<dbReference type="PANTHER" id="PTHR11487:SF0">
    <property type="entry name" value="S-ACYL FATTY ACID SYNTHASE THIOESTERASE, MEDIUM CHAIN"/>
    <property type="match status" value="1"/>
</dbReference>
<organism evidence="4 5">
    <name type="scientific">Salinactinospora qingdaonensis</name>
    <dbReference type="NCBI Taxonomy" id="702744"/>
    <lineage>
        <taxon>Bacteria</taxon>
        <taxon>Bacillati</taxon>
        <taxon>Actinomycetota</taxon>
        <taxon>Actinomycetes</taxon>
        <taxon>Streptosporangiales</taxon>
        <taxon>Nocardiopsidaceae</taxon>
        <taxon>Salinactinospora</taxon>
    </lineage>
</organism>
<dbReference type="InterPro" id="IPR020802">
    <property type="entry name" value="TesA-like"/>
</dbReference>